<sequence length="388" mass="45230">MNLSDMLGYADIQQLSRIADVYRCECNGHSKNELIQSILSTVSRNDVFEAQIGTMKMEDLRFLNSLLFEARSSYSLEDLIARVQHARFGDEDIREESAPPPKAKRSKKKAEPEPKQLSPRDIIAKFKHQGWLFNGFSGPNRYLFQVPNDLKSRFRETLRRKFAAELKYTEEPPVYRDEQMLMQDDIRQFLHYAYHNEIQLTSDGSMYKRFSIQLLERFGVREELPGKGEWRFGYGKHFNHYPNRMSYLYDFCHHAKYISEQQAVLAVTTSGQERIAAKPPQGEAEDMYRYWLKLYKSPIPNLLSLVHWIHALSEEWVTVQSLRQVLIPYIKPYYYDGADTILEQRIIMMMVHLGLLRLGEHPEHGTVVRMTKAGRAIVSGISLAEPVV</sequence>
<organism evidence="2 3">
    <name type="scientific">Paenibacillus harenae</name>
    <dbReference type="NCBI Taxonomy" id="306543"/>
    <lineage>
        <taxon>Bacteria</taxon>
        <taxon>Bacillati</taxon>
        <taxon>Bacillota</taxon>
        <taxon>Bacilli</taxon>
        <taxon>Bacillales</taxon>
        <taxon>Paenibacillaceae</taxon>
        <taxon>Paenibacillus</taxon>
    </lineage>
</organism>
<evidence type="ECO:0000256" key="1">
    <source>
        <dbReference type="SAM" id="MobiDB-lite"/>
    </source>
</evidence>
<dbReference type="Proteomes" id="UP001229346">
    <property type="component" value="Unassembled WGS sequence"/>
</dbReference>
<feature type="region of interest" description="Disordered" evidence="1">
    <location>
        <begin position="91"/>
        <end position="118"/>
    </location>
</feature>
<evidence type="ECO:0000313" key="2">
    <source>
        <dbReference type="EMBL" id="MDQ0111516.1"/>
    </source>
</evidence>
<name>A0ABT9TVY2_PAEHA</name>
<comment type="caution">
    <text evidence="2">The sequence shown here is derived from an EMBL/GenBank/DDBJ whole genome shotgun (WGS) entry which is preliminary data.</text>
</comment>
<reference evidence="2 3" key="1">
    <citation type="submission" date="2023-07" db="EMBL/GenBank/DDBJ databases">
        <title>Sorghum-associated microbial communities from plants grown in Nebraska, USA.</title>
        <authorList>
            <person name="Schachtman D."/>
        </authorList>
    </citation>
    <scope>NUCLEOTIDE SEQUENCE [LARGE SCALE GENOMIC DNA]</scope>
    <source>
        <strain evidence="2 3">CC482</strain>
    </source>
</reference>
<dbReference type="RefSeq" id="WP_307201565.1">
    <property type="nucleotide sequence ID" value="NZ_JAUSSU010000002.1"/>
</dbReference>
<evidence type="ECO:0008006" key="4">
    <source>
        <dbReference type="Google" id="ProtNLM"/>
    </source>
</evidence>
<gene>
    <name evidence="2" type="ORF">J2T15_000949</name>
</gene>
<evidence type="ECO:0000313" key="3">
    <source>
        <dbReference type="Proteomes" id="UP001229346"/>
    </source>
</evidence>
<proteinExistence type="predicted"/>
<accession>A0ABT9TVY2</accession>
<dbReference type="EMBL" id="JAUSSU010000002">
    <property type="protein sequence ID" value="MDQ0111516.1"/>
    <property type="molecule type" value="Genomic_DNA"/>
</dbReference>
<keyword evidence="3" id="KW-1185">Reference proteome</keyword>
<protein>
    <recommendedName>
        <fullName evidence="4">Helicase XPB/Ssl2 N-terminal domain-containing protein</fullName>
    </recommendedName>
</protein>